<reference evidence="1 2" key="1">
    <citation type="submission" date="2020-08" db="EMBL/GenBank/DDBJ databases">
        <title>Genomic Encyclopedia of Type Strains, Phase IV (KMG-IV): sequencing the most valuable type-strain genomes for metagenomic binning, comparative biology and taxonomic classification.</title>
        <authorList>
            <person name="Goeker M."/>
        </authorList>
    </citation>
    <scope>NUCLEOTIDE SEQUENCE [LARGE SCALE GENOMIC DNA]</scope>
    <source>
        <strain evidence="1 2">DSM 27165</strain>
    </source>
</reference>
<dbReference type="Gene3D" id="1.25.40.10">
    <property type="entry name" value="Tetratricopeptide repeat domain"/>
    <property type="match status" value="2"/>
</dbReference>
<dbReference type="EMBL" id="JACHHY010000030">
    <property type="protein sequence ID" value="MBB5020290.1"/>
    <property type="molecule type" value="Genomic_DNA"/>
</dbReference>
<dbReference type="Proteomes" id="UP000575898">
    <property type="component" value="Unassembled WGS sequence"/>
</dbReference>
<accession>A0A840MPC2</accession>
<dbReference type="PANTHER" id="PTHR12558">
    <property type="entry name" value="CELL DIVISION CYCLE 16,23,27"/>
    <property type="match status" value="1"/>
</dbReference>
<dbReference type="Pfam" id="PF13432">
    <property type="entry name" value="TPR_16"/>
    <property type="match status" value="2"/>
</dbReference>
<proteinExistence type="predicted"/>
<sequence length="383" mass="42213">MSATQAEREAQLSRYRHFLTFDPDNLQLLGDVADLSLSLGQFALAEQTLDHGLTLQATHPRLRNLRALLAFQQQDWILATDLLSSLLAEQDDPALRYNLAFAYYQQADYARVKRLLNEVPIDWLALPQAAHLYILTLHQLGELEAAIALAEQLMPDRQGDADLAGMLALLLLDHDKPVASQHWAAQALQWQADQPYALLTAGTLSIGQGEPGQAILQFERILARQPNNGRAWSGLGVAHLAQHDLVQGRASLEEAVRHMSDHIGTWHALAWAQLLQGDLAAADQSFQCAYDLDPNFGESHGGLGLMAWLRGDLATAETWLTKARRLAPGSMAVRYVELLKAQQRGESETAQAILQRALADLPTLGTGTLEEVLRNQPGRKSKS</sequence>
<evidence type="ECO:0000313" key="1">
    <source>
        <dbReference type="EMBL" id="MBB5020290.1"/>
    </source>
</evidence>
<keyword evidence="2" id="KW-1185">Reference proteome</keyword>
<dbReference type="InterPro" id="IPR019734">
    <property type="entry name" value="TPR_rpt"/>
</dbReference>
<dbReference type="SMART" id="SM00028">
    <property type="entry name" value="TPR"/>
    <property type="match status" value="6"/>
</dbReference>
<gene>
    <name evidence="1" type="ORF">HNQ59_003609</name>
</gene>
<protein>
    <submittedName>
        <fullName evidence="1">Tetratricopeptide (TPR) repeat protein</fullName>
    </submittedName>
</protein>
<dbReference type="PANTHER" id="PTHR12558:SF33">
    <property type="entry name" value="BLL7664 PROTEIN"/>
    <property type="match status" value="1"/>
</dbReference>
<evidence type="ECO:0000313" key="2">
    <source>
        <dbReference type="Proteomes" id="UP000575898"/>
    </source>
</evidence>
<comment type="caution">
    <text evidence="1">The sequence shown here is derived from an EMBL/GenBank/DDBJ whole genome shotgun (WGS) entry which is preliminary data.</text>
</comment>
<dbReference type="SUPFAM" id="SSF48452">
    <property type="entry name" value="TPR-like"/>
    <property type="match status" value="2"/>
</dbReference>
<name>A0A840MPC2_9PROT</name>
<dbReference type="RefSeq" id="WP_184041692.1">
    <property type="nucleotide sequence ID" value="NZ_JACHHY010000030.1"/>
</dbReference>
<organism evidence="1 2">
    <name type="scientific">Chitinivorax tropicus</name>
    <dbReference type="NCBI Taxonomy" id="714531"/>
    <lineage>
        <taxon>Bacteria</taxon>
        <taxon>Pseudomonadati</taxon>
        <taxon>Pseudomonadota</taxon>
        <taxon>Betaproteobacteria</taxon>
        <taxon>Chitinivorax</taxon>
    </lineage>
</organism>
<dbReference type="InterPro" id="IPR011990">
    <property type="entry name" value="TPR-like_helical_dom_sf"/>
</dbReference>
<dbReference type="AlphaFoldDB" id="A0A840MPC2"/>